<keyword evidence="1" id="KW-0614">Plasmid</keyword>
<sequence length="200" mass="21225">MSTPTLVVVSGGPGTGKTTLAHELARVLGCPAIIRDEIKQGMVMSHPGYQSGGDDPLNYPTLDAFFGVLKVLLKVGVTVVAEAAFQDRLWRPNLEPLTGLAHLRVIRCTTDADIAHDRIIQRAKEDAHRAAHGDQDLLDSIAAGGHSLDSFVPISLDVPTLTVNTSHGYQPAVPDIAAFATTALDATGSRRGASLHRTHL</sequence>
<dbReference type="Gene3D" id="3.40.50.300">
    <property type="entry name" value="P-loop containing nucleotide triphosphate hydrolases"/>
    <property type="match status" value="1"/>
</dbReference>
<evidence type="ECO:0000313" key="1">
    <source>
        <dbReference type="EMBL" id="UXY24990.1"/>
    </source>
</evidence>
<geneLocation type="plasmid" evidence="1 2">
    <name>punmamed2</name>
</geneLocation>
<dbReference type="PANTHER" id="PTHR37807">
    <property type="entry name" value="OS07G0160300 PROTEIN"/>
    <property type="match status" value="1"/>
</dbReference>
<dbReference type="EMBL" id="CP106794">
    <property type="protein sequence ID" value="UXY24990.1"/>
    <property type="molecule type" value="Genomic_DNA"/>
</dbReference>
<dbReference type="Pfam" id="PF13671">
    <property type="entry name" value="AAA_33"/>
    <property type="match status" value="1"/>
</dbReference>
<keyword evidence="2" id="KW-1185">Reference proteome</keyword>
<dbReference type="PANTHER" id="PTHR37807:SF3">
    <property type="entry name" value="OS07G0160300 PROTEIN"/>
    <property type="match status" value="1"/>
</dbReference>
<evidence type="ECO:0000313" key="2">
    <source>
        <dbReference type="Proteomes" id="UP001061298"/>
    </source>
</evidence>
<protein>
    <submittedName>
        <fullName evidence="1">AAA family ATPase</fullName>
    </submittedName>
</protein>
<name>A0ABY6EEJ4_9ACTN</name>
<dbReference type="InterPro" id="IPR027417">
    <property type="entry name" value="P-loop_NTPase"/>
</dbReference>
<organism evidence="1 2">
    <name type="scientific">Streptomyces cynarae</name>
    <dbReference type="NCBI Taxonomy" id="2981134"/>
    <lineage>
        <taxon>Bacteria</taxon>
        <taxon>Bacillati</taxon>
        <taxon>Actinomycetota</taxon>
        <taxon>Actinomycetes</taxon>
        <taxon>Kitasatosporales</taxon>
        <taxon>Streptomycetaceae</taxon>
        <taxon>Streptomyces</taxon>
    </lineage>
</organism>
<reference evidence="1" key="1">
    <citation type="submission" date="2022-10" db="EMBL/GenBank/DDBJ databases">
        <authorList>
            <person name="Mo P."/>
        </authorList>
    </citation>
    <scope>NUCLEOTIDE SEQUENCE</scope>
    <source>
        <strain evidence="1">HUAS 13-4</strain>
        <plasmid evidence="1">punmamed2</plasmid>
    </source>
</reference>
<dbReference type="Proteomes" id="UP001061298">
    <property type="component" value="Plasmid punmamed2"/>
</dbReference>
<gene>
    <name evidence="1" type="ORF">N8I84_41910</name>
</gene>
<dbReference type="SUPFAM" id="SSF52540">
    <property type="entry name" value="P-loop containing nucleoside triphosphate hydrolases"/>
    <property type="match status" value="1"/>
</dbReference>
<dbReference type="RefSeq" id="WP_263235262.1">
    <property type="nucleotide sequence ID" value="NZ_CP106794.1"/>
</dbReference>
<proteinExistence type="predicted"/>
<accession>A0ABY6EEJ4</accession>